<dbReference type="NCBIfam" id="TIGR01587">
    <property type="entry name" value="cas3_core"/>
    <property type="match status" value="1"/>
</dbReference>
<dbReference type="CDD" id="cd09641">
    <property type="entry name" value="Cas3''_I"/>
    <property type="match status" value="1"/>
</dbReference>
<dbReference type="SMART" id="SM00490">
    <property type="entry name" value="HELICc"/>
    <property type="match status" value="1"/>
</dbReference>
<reference evidence="12 13" key="1">
    <citation type="submission" date="2023-03" db="EMBL/GenBank/DDBJ databases">
        <title>Bacillus Genome Sequencing.</title>
        <authorList>
            <person name="Dunlap C."/>
        </authorList>
    </citation>
    <scope>NUCLEOTIDE SEQUENCE [LARGE SCALE GENOMIC DNA]</scope>
    <source>
        <strain evidence="12 13">NRS-38</strain>
    </source>
</reference>
<evidence type="ECO:0000256" key="8">
    <source>
        <dbReference type="ARBA" id="ARBA00022840"/>
    </source>
</evidence>
<dbReference type="SUPFAM" id="SSF109604">
    <property type="entry name" value="HD-domain/PDEase-like"/>
    <property type="match status" value="1"/>
</dbReference>
<dbReference type="GO" id="GO:0005524">
    <property type="term" value="F:ATP binding"/>
    <property type="evidence" value="ECO:0007669"/>
    <property type="project" value="UniProtKB-KW"/>
</dbReference>
<evidence type="ECO:0000313" key="13">
    <source>
        <dbReference type="Proteomes" id="UP001339962"/>
    </source>
</evidence>
<evidence type="ECO:0000313" key="12">
    <source>
        <dbReference type="EMBL" id="MED5050730.1"/>
    </source>
</evidence>
<keyword evidence="6" id="KW-0378">Hydrolase</keyword>
<dbReference type="InterPro" id="IPR006483">
    <property type="entry name" value="CRISPR-assoc_Cas3_HD"/>
</dbReference>
<dbReference type="InterPro" id="IPR001650">
    <property type="entry name" value="Helicase_C-like"/>
</dbReference>
<dbReference type="CDD" id="cd17930">
    <property type="entry name" value="DEXHc_cas3"/>
    <property type="match status" value="1"/>
</dbReference>
<keyword evidence="9" id="KW-0051">Antiviral defense</keyword>
<dbReference type="GO" id="GO:0051607">
    <property type="term" value="P:defense response to virus"/>
    <property type="evidence" value="ECO:0007669"/>
    <property type="project" value="UniProtKB-KW"/>
</dbReference>
<dbReference type="PANTHER" id="PTHR47957">
    <property type="entry name" value="ATP-DEPENDENT HELICASE HRQ1"/>
    <property type="match status" value="1"/>
</dbReference>
<dbReference type="SMART" id="SM00487">
    <property type="entry name" value="DEXDc"/>
    <property type="match status" value="1"/>
</dbReference>
<dbReference type="InterPro" id="IPR027417">
    <property type="entry name" value="P-loop_NTPase"/>
</dbReference>
<dbReference type="EMBL" id="JARTLI010000003">
    <property type="protein sequence ID" value="MED5050730.1"/>
    <property type="molecule type" value="Genomic_DNA"/>
</dbReference>
<comment type="similarity">
    <text evidence="2">In the central section; belongs to the CRISPR-associated helicase Cas3 family.</text>
</comment>
<dbReference type="NCBIfam" id="TIGR01596">
    <property type="entry name" value="cas3_HD"/>
    <property type="match status" value="1"/>
</dbReference>
<keyword evidence="8" id="KW-0067">ATP-binding</keyword>
<evidence type="ECO:0000256" key="9">
    <source>
        <dbReference type="ARBA" id="ARBA00023118"/>
    </source>
</evidence>
<dbReference type="PROSITE" id="PS51194">
    <property type="entry name" value="HELICASE_CTER"/>
    <property type="match status" value="1"/>
</dbReference>
<dbReference type="GO" id="GO:0004386">
    <property type="term" value="F:helicase activity"/>
    <property type="evidence" value="ECO:0007669"/>
    <property type="project" value="UniProtKB-KW"/>
</dbReference>
<dbReference type="GO" id="GO:0004518">
    <property type="term" value="F:nuclease activity"/>
    <property type="evidence" value="ECO:0007669"/>
    <property type="project" value="UniProtKB-KW"/>
</dbReference>
<evidence type="ECO:0000256" key="3">
    <source>
        <dbReference type="ARBA" id="ARBA00022722"/>
    </source>
</evidence>
<dbReference type="InterPro" id="IPR054712">
    <property type="entry name" value="Cas3-like_dom"/>
</dbReference>
<dbReference type="Gene3D" id="3.40.50.300">
    <property type="entry name" value="P-loop containing nucleotide triphosphate hydrolases"/>
    <property type="match status" value="2"/>
</dbReference>
<evidence type="ECO:0000259" key="10">
    <source>
        <dbReference type="PROSITE" id="PS51194"/>
    </source>
</evidence>
<dbReference type="GO" id="GO:0016787">
    <property type="term" value="F:hydrolase activity"/>
    <property type="evidence" value="ECO:0007669"/>
    <property type="project" value="UniProtKB-KW"/>
</dbReference>
<dbReference type="RefSeq" id="WP_328216997.1">
    <property type="nucleotide sequence ID" value="NZ_JARTLI010000003.1"/>
</dbReference>
<sequence length="779" mass="91645">MNVLYSHPDYPLQHHIEGVRSLSTLFLNETKLEFSQQKWYQHLCESIALFHDIGKSSRYFQDYIRQRNVPQQLKSHALLSAFVFMSYIEQVDGVEDIWKWLAFLIVKRHHGDLDDWLEEFKQFDSDMKQQLSQQIESIDFALLNHTYEALFPIVTEQPFTKSQFEAAVEAMFTKSRKIRRGIMRWNEENESLVPYVQFLFLFSLLLDADKSEAGIMQKESWEFSERFTLPAHLVQVYKQKQQWERNAMNELREKAFQEIVDYKIDLNNHFYSLQLPTGMGKTLASLQFALRLREEMQTKKGVIPRVIYSLPFLSIIDQTGDVLKSIFQANGMDIDHRLFLSHHHLSEINYSVVKEEEKYDVNYDAAKLLIEGWNSEMILTTFVQLFHTIFTNKNRAIRKFHRLANAIIVIDEIQAIPHRYWLAVREMFQVLAKELNCYFLFSTATTPAIFDKRETIQLVEPSVYFQSLSRVQLVPHVQENMTVESFVEQLQLHEDKSYLFIVNTIDCAKKLYEQLAEVADQTVMTFLSTHIPPKERLRRIAAIKDGAYRIVVSTQLVEAGVDIDFDVVYRDLAPLDSIHQAAGRCNRHGLRAGEVHVVALTDGKRRYASYIYDLVRIDLTQSMLKTYEIVEEKGFFYLIEEYFQQLSSKMNNRESLQILKGIKTLYFDGEATTERVPVSQFRLIESGEERFDVFMELDEEASQIFQRFEEIVRIKNPFERQREFAAIKASFYQYVISIPRKVDHKPPILYNMGYVNLYSLADFYDQTMGYKTKSEGIIW</sequence>
<keyword evidence="4" id="KW-0479">Metal-binding</keyword>
<dbReference type="Gene3D" id="1.10.3210.30">
    <property type="match status" value="1"/>
</dbReference>
<proteinExistence type="inferred from homology"/>
<evidence type="ECO:0000259" key="11">
    <source>
        <dbReference type="PROSITE" id="PS51643"/>
    </source>
</evidence>
<dbReference type="PANTHER" id="PTHR47957:SF3">
    <property type="entry name" value="ATP-DEPENDENT HELICASE HRQ1"/>
    <property type="match status" value="1"/>
</dbReference>
<comment type="caution">
    <text evidence="12">The sequence shown here is derived from an EMBL/GenBank/DDBJ whole genome shotgun (WGS) entry which is preliminary data.</text>
</comment>
<dbReference type="GO" id="GO:0046872">
    <property type="term" value="F:metal ion binding"/>
    <property type="evidence" value="ECO:0007669"/>
    <property type="project" value="UniProtKB-KW"/>
</dbReference>
<keyword evidence="5" id="KW-0547">Nucleotide-binding</keyword>
<comment type="similarity">
    <text evidence="1">In the N-terminal section; belongs to the CRISPR-associated nuclease Cas3-HD family.</text>
</comment>
<dbReference type="Pfam" id="PF22590">
    <property type="entry name" value="Cas3-like_C_2"/>
    <property type="match status" value="1"/>
</dbReference>
<dbReference type="InterPro" id="IPR014001">
    <property type="entry name" value="Helicase_ATP-bd"/>
</dbReference>
<gene>
    <name evidence="12" type="primary">cas3</name>
    <name evidence="12" type="ORF">P9850_02445</name>
</gene>
<evidence type="ECO:0000256" key="2">
    <source>
        <dbReference type="ARBA" id="ARBA00009046"/>
    </source>
</evidence>
<accession>A0ABD5IR20</accession>
<dbReference type="Pfam" id="PF00270">
    <property type="entry name" value="DEAD"/>
    <property type="match status" value="1"/>
</dbReference>
<dbReference type="InterPro" id="IPR006474">
    <property type="entry name" value="Helicase_Cas3_CRISPR-ass_core"/>
</dbReference>
<name>A0ABD5IR20_9BACL</name>
<feature type="domain" description="HD Cas3-type" evidence="11">
    <location>
        <begin position="5"/>
        <end position="211"/>
    </location>
</feature>
<dbReference type="AlphaFoldDB" id="A0ABD5IR20"/>
<keyword evidence="3" id="KW-0540">Nuclease</keyword>
<dbReference type="SUPFAM" id="SSF52540">
    <property type="entry name" value="P-loop containing nucleoside triphosphate hydrolases"/>
    <property type="match status" value="1"/>
</dbReference>
<evidence type="ECO:0000256" key="6">
    <source>
        <dbReference type="ARBA" id="ARBA00022801"/>
    </source>
</evidence>
<feature type="domain" description="Helicase C-terminal" evidence="10">
    <location>
        <begin position="482"/>
        <end position="631"/>
    </location>
</feature>
<evidence type="ECO:0000256" key="5">
    <source>
        <dbReference type="ARBA" id="ARBA00022741"/>
    </source>
</evidence>
<dbReference type="InterPro" id="IPR038257">
    <property type="entry name" value="CRISPR-assoc_Cas3_HD_sf"/>
</dbReference>
<evidence type="ECO:0000256" key="4">
    <source>
        <dbReference type="ARBA" id="ARBA00022723"/>
    </source>
</evidence>
<keyword evidence="7" id="KW-0347">Helicase</keyword>
<dbReference type="Proteomes" id="UP001339962">
    <property type="component" value="Unassembled WGS sequence"/>
</dbReference>
<evidence type="ECO:0000256" key="1">
    <source>
        <dbReference type="ARBA" id="ARBA00006847"/>
    </source>
</evidence>
<dbReference type="InterPro" id="IPR011545">
    <property type="entry name" value="DEAD/DEAH_box_helicase_dom"/>
</dbReference>
<dbReference type="PROSITE" id="PS51643">
    <property type="entry name" value="HD_CAS3"/>
    <property type="match status" value="1"/>
</dbReference>
<evidence type="ECO:0000256" key="7">
    <source>
        <dbReference type="ARBA" id="ARBA00022806"/>
    </source>
</evidence>
<protein>
    <submittedName>
        <fullName evidence="12">CRISPR-associated helicase Cas3</fullName>
    </submittedName>
</protein>
<organism evidence="12 13">
    <name type="scientific">Anoxybacteroides rupiense</name>
    <dbReference type="NCBI Taxonomy" id="311460"/>
    <lineage>
        <taxon>Bacteria</taxon>
        <taxon>Bacillati</taxon>
        <taxon>Bacillota</taxon>
        <taxon>Bacilli</taxon>
        <taxon>Bacillales</taxon>
        <taxon>Anoxybacillaceae</taxon>
        <taxon>Anoxybacteroides</taxon>
    </lineage>
</organism>